<dbReference type="InterPro" id="IPR050367">
    <property type="entry name" value="APC_superfamily"/>
</dbReference>
<feature type="transmembrane region" description="Helical" evidence="5">
    <location>
        <begin position="47"/>
        <end position="66"/>
    </location>
</feature>
<gene>
    <name evidence="7" type="ORF">SAMN04488123_101432</name>
</gene>
<dbReference type="GO" id="GO:0016020">
    <property type="term" value="C:membrane"/>
    <property type="evidence" value="ECO:0007669"/>
    <property type="project" value="UniProtKB-SubCell"/>
</dbReference>
<feature type="domain" description="Amino acid permease/ SLC12A" evidence="6">
    <location>
        <begin position="15"/>
        <end position="406"/>
    </location>
</feature>
<feature type="transmembrane region" description="Helical" evidence="5">
    <location>
        <begin position="353"/>
        <end position="373"/>
    </location>
</feature>
<evidence type="ECO:0000256" key="1">
    <source>
        <dbReference type="ARBA" id="ARBA00004141"/>
    </source>
</evidence>
<evidence type="ECO:0000259" key="6">
    <source>
        <dbReference type="Pfam" id="PF00324"/>
    </source>
</evidence>
<protein>
    <submittedName>
        <fullName evidence="7">Putrescine:proton symporter, AAT family</fullName>
    </submittedName>
</protein>
<feature type="transmembrane region" description="Helical" evidence="5">
    <location>
        <begin position="151"/>
        <end position="172"/>
    </location>
</feature>
<feature type="transmembrane region" description="Helical" evidence="5">
    <location>
        <begin position="87"/>
        <end position="112"/>
    </location>
</feature>
<dbReference type="PANTHER" id="PTHR42770">
    <property type="entry name" value="AMINO ACID TRANSPORTER-RELATED"/>
    <property type="match status" value="1"/>
</dbReference>
<feature type="transmembrane region" description="Helical" evidence="5">
    <location>
        <begin position="385"/>
        <end position="403"/>
    </location>
</feature>
<keyword evidence="3 5" id="KW-1133">Transmembrane helix</keyword>
<evidence type="ECO:0000256" key="4">
    <source>
        <dbReference type="ARBA" id="ARBA00023136"/>
    </source>
</evidence>
<reference evidence="7 8" key="1">
    <citation type="submission" date="2016-10" db="EMBL/GenBank/DDBJ databases">
        <authorList>
            <person name="de Groot N.N."/>
        </authorList>
    </citation>
    <scope>NUCLEOTIDE SEQUENCE [LARGE SCALE GENOMIC DNA]</scope>
    <source>
        <strain evidence="7 8">DSM 21771</strain>
    </source>
</reference>
<feature type="transmembrane region" description="Helical" evidence="5">
    <location>
        <begin position="124"/>
        <end position="144"/>
    </location>
</feature>
<evidence type="ECO:0000256" key="2">
    <source>
        <dbReference type="ARBA" id="ARBA00022692"/>
    </source>
</evidence>
<evidence type="ECO:0000313" key="8">
    <source>
        <dbReference type="Proteomes" id="UP000198853"/>
    </source>
</evidence>
<feature type="transmembrane region" description="Helical" evidence="5">
    <location>
        <begin position="12"/>
        <end position="35"/>
    </location>
</feature>
<feature type="transmembrane region" description="Helical" evidence="5">
    <location>
        <begin position="329"/>
        <end position="347"/>
    </location>
</feature>
<dbReference type="AlphaFoldDB" id="A0A1G8JWI3"/>
<sequence length="446" mass="49310">MNSQGQLQRSLKLWHVVSIGIAYMAPFAVFDTFGIVTEITTGHVPTAYILVFAAILFTAFSYSKMVRLYPIAGSVYTYTQRTMNSHLGFIVGWSTFMAYLALPMINALLARVYLSPAFPDVPTWVWPVLTIIVITVFTSIGLKISASMNGLLVVYQFLIGFMFIILTIISITNVQPDRLMSIDPILSSNIEISALFAGAAILALSFIGFDAITMLSEETIEPKKTIPKGIFLVVFIGFTFFFTVTYFMQSLFPSVSQFDDIESASPLIAQFIGGDLFLTVFVSGALASVLSAGVAAQMSASRLLYAMGRDGVLPKKFFGYVHPKFKTPIFNIVLIGVISLSSLLIDLETAASLINFGAFTAFTFVNLCVIVHYLRTREKGSSKSIFSYIISPLIGMGFVLYLWVSLELFTLYVGIIWVLIGFGYLLYVTNMFNKQPPHIDFDELEG</sequence>
<feature type="transmembrane region" description="Helical" evidence="5">
    <location>
        <begin position="268"/>
        <end position="295"/>
    </location>
</feature>
<comment type="subcellular location">
    <subcellularLocation>
        <location evidence="1">Membrane</location>
        <topology evidence="1">Multi-pass membrane protein</topology>
    </subcellularLocation>
</comment>
<evidence type="ECO:0000256" key="3">
    <source>
        <dbReference type="ARBA" id="ARBA00022989"/>
    </source>
</evidence>
<feature type="transmembrane region" description="Helical" evidence="5">
    <location>
        <begin position="409"/>
        <end position="428"/>
    </location>
</feature>
<evidence type="ECO:0000256" key="5">
    <source>
        <dbReference type="SAM" id="Phobius"/>
    </source>
</evidence>
<dbReference type="PANTHER" id="PTHR42770:SF8">
    <property type="entry name" value="PUTRESCINE IMPORTER PUUP"/>
    <property type="match status" value="1"/>
</dbReference>
<dbReference type="Pfam" id="PF00324">
    <property type="entry name" value="AA_permease"/>
    <property type="match status" value="1"/>
</dbReference>
<name>A0A1G8JWI3_9BACI</name>
<keyword evidence="2 5" id="KW-0812">Transmembrane</keyword>
<evidence type="ECO:0000313" key="7">
    <source>
        <dbReference type="EMBL" id="SDI35521.1"/>
    </source>
</evidence>
<dbReference type="OrthoDB" id="9762947at2"/>
<dbReference type="Gene3D" id="1.20.1740.10">
    <property type="entry name" value="Amino acid/polyamine transporter I"/>
    <property type="match status" value="1"/>
</dbReference>
<dbReference type="PIRSF" id="PIRSF006060">
    <property type="entry name" value="AA_transporter"/>
    <property type="match status" value="1"/>
</dbReference>
<organism evidence="7 8">
    <name type="scientific">Natribacillus halophilus</name>
    <dbReference type="NCBI Taxonomy" id="549003"/>
    <lineage>
        <taxon>Bacteria</taxon>
        <taxon>Bacillati</taxon>
        <taxon>Bacillota</taxon>
        <taxon>Bacilli</taxon>
        <taxon>Bacillales</taxon>
        <taxon>Bacillaceae</taxon>
        <taxon>Natribacillus</taxon>
    </lineage>
</organism>
<dbReference type="Proteomes" id="UP000198853">
    <property type="component" value="Unassembled WGS sequence"/>
</dbReference>
<dbReference type="GO" id="GO:0055085">
    <property type="term" value="P:transmembrane transport"/>
    <property type="evidence" value="ECO:0007669"/>
    <property type="project" value="InterPro"/>
</dbReference>
<feature type="transmembrane region" description="Helical" evidence="5">
    <location>
        <begin position="230"/>
        <end position="248"/>
    </location>
</feature>
<proteinExistence type="predicted"/>
<keyword evidence="8" id="KW-1185">Reference proteome</keyword>
<dbReference type="EMBL" id="FNEN01000001">
    <property type="protein sequence ID" value="SDI35521.1"/>
    <property type="molecule type" value="Genomic_DNA"/>
</dbReference>
<feature type="transmembrane region" description="Helical" evidence="5">
    <location>
        <begin position="192"/>
        <end position="209"/>
    </location>
</feature>
<dbReference type="InterPro" id="IPR004841">
    <property type="entry name" value="AA-permease/SLC12A_dom"/>
</dbReference>
<keyword evidence="4 5" id="KW-0472">Membrane</keyword>
<dbReference type="RefSeq" id="WP_090395887.1">
    <property type="nucleotide sequence ID" value="NZ_FNEN01000001.1"/>
</dbReference>
<accession>A0A1G8JWI3</accession>